<comment type="caution">
    <text evidence="2">The sequence shown here is derived from an EMBL/GenBank/DDBJ whole genome shotgun (WGS) entry which is preliminary data.</text>
</comment>
<proteinExistence type="predicted"/>
<feature type="region of interest" description="Disordered" evidence="1">
    <location>
        <begin position="275"/>
        <end position="305"/>
    </location>
</feature>
<sequence>MAKRTAEQFHPNKVRVILSSEEILQQQGRSERRKLIARRRQDDMRILKRKVKEHETAVRRYCKQTEDWQSELDRMGMQQQQLKIYYESRLKSVRREYEPETDDLANAEFQDTAKWSKEVLARLFWETREELQKTRAELNSVKGKLVIAEGIIDGYNAHSEVDSELESQSSPATRWTTGQSRFRERPVDPYGTLRLGSGDVGVPSRSEERTRTNLGKGRSTSSESNRILLAQIDGVCLGSGPSVVEPSRDEQYAPAVLETANSKQISQQYLRDVSLRQPGPKIPDTDSVSKTGGLQETPPISTSLDPSSILELTASAKVQSPAPTYSSYVSETALSLPGTGVKEEISPVGASTLLIKRLGSPSLVLMNLTLQEKEQALGHAETSDIVMMLAPPATGPMTTDSDSGIALPTADSNSMTTASLSSNQFTRTCLLLSNRQLSKLPSLPESLQPVLSPAWNLSYSIPPVINDISSIGAGRRRTKLCMDDGSDNNK</sequence>
<name>A0ABR2ZSL1_9AGAR</name>
<reference evidence="2 3" key="1">
    <citation type="submission" date="2024-05" db="EMBL/GenBank/DDBJ databases">
        <title>A draft genome resource for the thread blight pathogen Marasmius tenuissimus strain MS-2.</title>
        <authorList>
            <person name="Yulfo-Soto G.E."/>
            <person name="Baruah I.K."/>
            <person name="Amoako-Attah I."/>
            <person name="Bukari Y."/>
            <person name="Meinhardt L.W."/>
            <person name="Bailey B.A."/>
            <person name="Cohen S.P."/>
        </authorList>
    </citation>
    <scope>NUCLEOTIDE SEQUENCE [LARGE SCALE GENOMIC DNA]</scope>
    <source>
        <strain evidence="2 3">MS-2</strain>
    </source>
</reference>
<organism evidence="2 3">
    <name type="scientific">Marasmius tenuissimus</name>
    <dbReference type="NCBI Taxonomy" id="585030"/>
    <lineage>
        <taxon>Eukaryota</taxon>
        <taxon>Fungi</taxon>
        <taxon>Dikarya</taxon>
        <taxon>Basidiomycota</taxon>
        <taxon>Agaricomycotina</taxon>
        <taxon>Agaricomycetes</taxon>
        <taxon>Agaricomycetidae</taxon>
        <taxon>Agaricales</taxon>
        <taxon>Marasmiineae</taxon>
        <taxon>Marasmiaceae</taxon>
        <taxon>Marasmius</taxon>
    </lineage>
</organism>
<evidence type="ECO:0000313" key="2">
    <source>
        <dbReference type="EMBL" id="KAL0064571.1"/>
    </source>
</evidence>
<gene>
    <name evidence="2" type="ORF">AAF712_008516</name>
</gene>
<dbReference type="EMBL" id="JBBXMP010000060">
    <property type="protein sequence ID" value="KAL0064571.1"/>
    <property type="molecule type" value="Genomic_DNA"/>
</dbReference>
<feature type="region of interest" description="Disordered" evidence="1">
    <location>
        <begin position="162"/>
        <end position="223"/>
    </location>
</feature>
<dbReference type="Proteomes" id="UP001437256">
    <property type="component" value="Unassembled WGS sequence"/>
</dbReference>
<evidence type="ECO:0000313" key="3">
    <source>
        <dbReference type="Proteomes" id="UP001437256"/>
    </source>
</evidence>
<accession>A0ABR2ZSL1</accession>
<feature type="compositionally biased region" description="Polar residues" evidence="1">
    <location>
        <begin position="166"/>
        <end position="180"/>
    </location>
</feature>
<feature type="compositionally biased region" description="Polar residues" evidence="1">
    <location>
        <begin position="286"/>
        <end position="305"/>
    </location>
</feature>
<keyword evidence="3" id="KW-1185">Reference proteome</keyword>
<protein>
    <submittedName>
        <fullName evidence="2">Uncharacterized protein</fullName>
    </submittedName>
</protein>
<evidence type="ECO:0000256" key="1">
    <source>
        <dbReference type="SAM" id="MobiDB-lite"/>
    </source>
</evidence>